<dbReference type="EMBL" id="BARW01015647">
    <property type="protein sequence ID" value="GAI97227.1"/>
    <property type="molecule type" value="Genomic_DNA"/>
</dbReference>
<reference evidence="1" key="1">
    <citation type="journal article" date="2014" name="Front. Microbiol.">
        <title>High frequency of phylogenetically diverse reductive dehalogenase-homologous genes in deep subseafloor sedimentary metagenomes.</title>
        <authorList>
            <person name="Kawai M."/>
            <person name="Futagami T."/>
            <person name="Toyoda A."/>
            <person name="Takaki Y."/>
            <person name="Nishi S."/>
            <person name="Hori S."/>
            <person name="Arai W."/>
            <person name="Tsubouchi T."/>
            <person name="Morono Y."/>
            <person name="Uchiyama I."/>
            <person name="Ito T."/>
            <person name="Fujiyama A."/>
            <person name="Inagaki F."/>
            <person name="Takami H."/>
        </authorList>
    </citation>
    <scope>NUCLEOTIDE SEQUENCE</scope>
    <source>
        <strain evidence="1">Expedition CK06-06</strain>
    </source>
</reference>
<organism evidence="1">
    <name type="scientific">marine sediment metagenome</name>
    <dbReference type="NCBI Taxonomy" id="412755"/>
    <lineage>
        <taxon>unclassified sequences</taxon>
        <taxon>metagenomes</taxon>
        <taxon>ecological metagenomes</taxon>
    </lineage>
</organism>
<comment type="caution">
    <text evidence="1">The sequence shown here is derived from an EMBL/GenBank/DDBJ whole genome shotgun (WGS) entry which is preliminary data.</text>
</comment>
<accession>X1SVW8</accession>
<protein>
    <submittedName>
        <fullName evidence="1">Uncharacterized protein</fullName>
    </submittedName>
</protein>
<name>X1SVW8_9ZZZZ</name>
<sequence length="152" mass="16672">FMVSYRALKHAETVKLQLDSETEAQIEDYLASGEPVAIPLNKKMIDKGSAMFGLGVLNVYNETKTFQIIKQCSQIYNAGTGAPSGVSCNTPDEAMETVVETFNLNSHESKKVAILVTPKQVSGLHAFIIKITCTNCQKPEYGDPQIIYVEVP</sequence>
<gene>
    <name evidence="1" type="ORF">S12H4_27411</name>
</gene>
<proteinExistence type="predicted"/>
<evidence type="ECO:0000313" key="1">
    <source>
        <dbReference type="EMBL" id="GAI97227.1"/>
    </source>
</evidence>
<feature type="non-terminal residue" evidence="1">
    <location>
        <position position="1"/>
    </location>
</feature>
<dbReference type="AlphaFoldDB" id="X1SVW8"/>